<comment type="caution">
    <text evidence="2">The sequence shown here is derived from an EMBL/GenBank/DDBJ whole genome shotgun (WGS) entry which is preliminary data.</text>
</comment>
<evidence type="ECO:0000313" key="3">
    <source>
        <dbReference type="Proteomes" id="UP000219602"/>
    </source>
</evidence>
<evidence type="ECO:0000256" key="1">
    <source>
        <dbReference type="SAM" id="MobiDB-lite"/>
    </source>
</evidence>
<gene>
    <name evidence="2" type="ORF">AU210_016011</name>
</gene>
<dbReference type="Proteomes" id="UP000219602">
    <property type="component" value="Chromosome RC"/>
</dbReference>
<proteinExistence type="predicted"/>
<dbReference type="AlphaFoldDB" id="A0A2H3FW46"/>
<reference evidence="2 3" key="1">
    <citation type="journal article" date="2016" name="Environ. Microbiol.">
        <title>Effector profiles distinguish formae speciales of Fusarium oxysporum.</title>
        <authorList>
            <person name="van Dam P."/>
            <person name="Fokkens L."/>
            <person name="Schmidt S.M."/>
            <person name="Linmans J.H."/>
            <person name="Kistler H.C."/>
            <person name="Ma L.J."/>
            <person name="Rep M."/>
        </authorList>
    </citation>
    <scope>NUCLEOTIDE SEQUENCE [LARGE SCALE GENOMIC DNA]</scope>
    <source>
        <strain evidence="2 3">Forc016</strain>
    </source>
</reference>
<evidence type="ECO:0000313" key="2">
    <source>
        <dbReference type="EMBL" id="PCD22220.1"/>
    </source>
</evidence>
<protein>
    <submittedName>
        <fullName evidence="2">Uncharacterized protein</fullName>
    </submittedName>
</protein>
<sequence>MMDNKESLSDRIQSLQDDIVNFNGDTKEFQSLSNELAIFVPKTSAFLALWPAVNALRQNKITDQHVRRLGFFFKQSLGPDEHLSSKDLKLGTRQTLRRVKFYTALLIGISLSIAYLRSLKDTDLDVICSLAAYFVDKYKLDTCFSKKKIRDAIEKAECNELPFADWHSDKEICKTSIGSANKFPVIDIPPNDNSPPNDDAESGAEEPPAKRRRLCHQEKYSVPEPMVPQAKGLYTHVDSHKAIAYVLGHLDQANPMVALTVPEHGKLSYSTFYPIIELAESLKAFEVEGAFSFDNFLACLTEQ</sequence>
<feature type="compositionally biased region" description="Low complexity" evidence="1">
    <location>
        <begin position="186"/>
        <end position="197"/>
    </location>
</feature>
<dbReference type="EMBL" id="MABQ02000012">
    <property type="protein sequence ID" value="PCD22220.1"/>
    <property type="molecule type" value="Genomic_DNA"/>
</dbReference>
<feature type="region of interest" description="Disordered" evidence="1">
    <location>
        <begin position="184"/>
        <end position="212"/>
    </location>
</feature>
<accession>A0A2H3FW46</accession>
<name>A0A2H3FW46_FUSOX</name>
<organism evidence="2 3">
    <name type="scientific">Fusarium oxysporum f. sp. radicis-cucumerinum</name>
    <dbReference type="NCBI Taxonomy" id="327505"/>
    <lineage>
        <taxon>Eukaryota</taxon>
        <taxon>Fungi</taxon>
        <taxon>Dikarya</taxon>
        <taxon>Ascomycota</taxon>
        <taxon>Pezizomycotina</taxon>
        <taxon>Sordariomycetes</taxon>
        <taxon>Hypocreomycetidae</taxon>
        <taxon>Hypocreales</taxon>
        <taxon>Nectriaceae</taxon>
        <taxon>Fusarium</taxon>
        <taxon>Fusarium oxysporum species complex</taxon>
    </lineage>
</organism>
<reference evidence="2 3" key="2">
    <citation type="journal article" date="2017" name="Sci. Rep.">
        <title>A mobile pathogenicity chromosome in Fusarium oxysporum for infection of multiple cucurbit species.</title>
        <authorList>
            <person name="van Dam P."/>
            <person name="Fokkens L."/>
            <person name="Ayukawa Y."/>
            <person name="van der Gragt M."/>
            <person name="Ter Horst A."/>
            <person name="Brankovics B."/>
            <person name="Houterman P.M."/>
            <person name="Arie T."/>
            <person name="Rep M."/>
        </authorList>
    </citation>
    <scope>NUCLEOTIDE SEQUENCE [LARGE SCALE GENOMIC DNA]</scope>
    <source>
        <strain evidence="2 3">Forc016</strain>
    </source>
</reference>